<dbReference type="EMBL" id="CP018145">
    <property type="protein sequence ID" value="ASJ54213.1"/>
    <property type="molecule type" value="Genomic_DNA"/>
</dbReference>
<gene>
    <name evidence="5" type="ORF">BP422_12040</name>
</gene>
<dbReference type="Gene3D" id="3.30.730.10">
    <property type="entry name" value="AP2/ERF domain"/>
    <property type="match status" value="1"/>
</dbReference>
<dbReference type="SMART" id="SM00380">
    <property type="entry name" value="AP2"/>
    <property type="match status" value="1"/>
</dbReference>
<dbReference type="RefSeq" id="WP_088907994.1">
    <property type="nucleotide sequence ID" value="NZ_CP018145.1"/>
</dbReference>
<dbReference type="InterPro" id="IPR036955">
    <property type="entry name" value="AP2/ERF_dom_sf"/>
</dbReference>
<sequence length="171" mass="19785">MASKNKFFVRDDYMVGVTKNGVEFFFDKEDAHFVCSHTWHLSEINGIRYVQTGIKKDGKSTTIKLHRLVLKVNGGMVIDHVNHDGLDNRKVNLRICSHRKNMWNRTKRVIGTSRFKGVYFSDKAKRWIAQIQVEGKKKYLGIFEREEDAAAAYNEAAVFYFGEYATLNKIA</sequence>
<evidence type="ECO:0000313" key="5">
    <source>
        <dbReference type="EMBL" id="ASJ54213.1"/>
    </source>
</evidence>
<evidence type="ECO:0000256" key="2">
    <source>
        <dbReference type="ARBA" id="ARBA00023125"/>
    </source>
</evidence>
<dbReference type="InterPro" id="IPR001471">
    <property type="entry name" value="AP2/ERF_dom"/>
</dbReference>
<proteinExistence type="predicted"/>
<keyword evidence="3" id="KW-0804">Transcription</keyword>
<dbReference type="SUPFAM" id="SSF54060">
    <property type="entry name" value="His-Me finger endonucleases"/>
    <property type="match status" value="1"/>
</dbReference>
<dbReference type="Pfam" id="PF13392">
    <property type="entry name" value="HNH_3"/>
    <property type="match status" value="1"/>
</dbReference>
<reference evidence="5 6" key="1">
    <citation type="submission" date="2016-11" db="EMBL/GenBank/DDBJ databases">
        <authorList>
            <person name="Jaros S."/>
            <person name="Januszkiewicz K."/>
            <person name="Wedrychowicz H."/>
        </authorList>
    </citation>
    <scope>NUCLEOTIDE SEQUENCE [LARGE SCALE GENOMIC DNA]</scope>
    <source>
        <strain evidence="5 6">NF2</strain>
    </source>
</reference>
<dbReference type="PROSITE" id="PS51032">
    <property type="entry name" value="AP2_ERF"/>
    <property type="match status" value="1"/>
</dbReference>
<evidence type="ECO:0000259" key="4">
    <source>
        <dbReference type="PROSITE" id="PS51032"/>
    </source>
</evidence>
<keyword evidence="2" id="KW-0238">DNA-binding</keyword>
<dbReference type="InterPro" id="IPR016177">
    <property type="entry name" value="DNA-bd_dom_sf"/>
</dbReference>
<accession>A0A220MGY5</accession>
<dbReference type="AlphaFoldDB" id="A0A220MGY5"/>
<keyword evidence="1" id="KW-0805">Transcription regulation</keyword>
<evidence type="ECO:0000256" key="3">
    <source>
        <dbReference type="ARBA" id="ARBA00023163"/>
    </source>
</evidence>
<dbReference type="GO" id="GO:0003700">
    <property type="term" value="F:DNA-binding transcription factor activity"/>
    <property type="evidence" value="ECO:0007669"/>
    <property type="project" value="InterPro"/>
</dbReference>
<dbReference type="Proteomes" id="UP000197781">
    <property type="component" value="Chromosome"/>
</dbReference>
<dbReference type="SUPFAM" id="SSF54171">
    <property type="entry name" value="DNA-binding domain"/>
    <property type="match status" value="1"/>
</dbReference>
<dbReference type="GO" id="GO:0003677">
    <property type="term" value="F:DNA binding"/>
    <property type="evidence" value="ECO:0007669"/>
    <property type="project" value="UniProtKB-KW"/>
</dbReference>
<dbReference type="KEGG" id="bfm:BP422_12040"/>
<dbReference type="Gene3D" id="3.90.75.20">
    <property type="match status" value="1"/>
</dbReference>
<name>A0A220MGY5_9BACL</name>
<evidence type="ECO:0000313" key="6">
    <source>
        <dbReference type="Proteomes" id="UP000197781"/>
    </source>
</evidence>
<feature type="domain" description="AP2/ERF" evidence="4">
    <location>
        <begin position="114"/>
        <end position="170"/>
    </location>
</feature>
<protein>
    <recommendedName>
        <fullName evidence="4">AP2/ERF domain-containing protein</fullName>
    </recommendedName>
</protein>
<organism evidence="5 6">
    <name type="scientific">Brevibacillus formosus</name>
    <dbReference type="NCBI Taxonomy" id="54913"/>
    <lineage>
        <taxon>Bacteria</taxon>
        <taxon>Bacillati</taxon>
        <taxon>Bacillota</taxon>
        <taxon>Bacilli</taxon>
        <taxon>Bacillales</taxon>
        <taxon>Paenibacillaceae</taxon>
        <taxon>Brevibacillus</taxon>
    </lineage>
</organism>
<evidence type="ECO:0000256" key="1">
    <source>
        <dbReference type="ARBA" id="ARBA00023015"/>
    </source>
</evidence>
<dbReference type="InterPro" id="IPR044925">
    <property type="entry name" value="His-Me_finger_sf"/>
</dbReference>
<dbReference type="InterPro" id="IPR003615">
    <property type="entry name" value="HNH_nuc"/>
</dbReference>